<dbReference type="GO" id="GO:0016791">
    <property type="term" value="F:phosphatase activity"/>
    <property type="evidence" value="ECO:0007669"/>
    <property type="project" value="InterPro"/>
</dbReference>
<dbReference type="Gene3D" id="3.40.50.1000">
    <property type="entry name" value="HAD superfamily/HAD-like"/>
    <property type="match status" value="1"/>
</dbReference>
<dbReference type="InterPro" id="IPR050365">
    <property type="entry name" value="TIM50"/>
</dbReference>
<dbReference type="SMART" id="SM00577">
    <property type="entry name" value="CPDc"/>
    <property type="match status" value="1"/>
</dbReference>
<evidence type="ECO:0000313" key="5">
    <source>
        <dbReference type="Proteomes" id="UP000663760"/>
    </source>
</evidence>
<dbReference type="CDD" id="cd07521">
    <property type="entry name" value="HAD_FCP1-like"/>
    <property type="match status" value="1"/>
</dbReference>
<feature type="domain" description="FCP1 homology" evidence="3">
    <location>
        <begin position="128"/>
        <end position="288"/>
    </location>
</feature>
<dbReference type="Pfam" id="PF03031">
    <property type="entry name" value="NIF"/>
    <property type="match status" value="1"/>
</dbReference>
<feature type="transmembrane region" description="Helical" evidence="2">
    <location>
        <begin position="62"/>
        <end position="82"/>
    </location>
</feature>
<name>A0A7I8KXH9_SPIIN</name>
<dbReference type="OrthoDB" id="277011at2759"/>
<dbReference type="InterPro" id="IPR011948">
    <property type="entry name" value="Dullard_phosphatase"/>
</dbReference>
<keyword evidence="5" id="KW-1185">Reference proteome</keyword>
<evidence type="ECO:0000256" key="1">
    <source>
        <dbReference type="SAM" id="MobiDB-lite"/>
    </source>
</evidence>
<reference evidence="4" key="1">
    <citation type="submission" date="2020-02" db="EMBL/GenBank/DDBJ databases">
        <authorList>
            <person name="Scholz U."/>
            <person name="Mascher M."/>
            <person name="Fiebig A."/>
        </authorList>
    </citation>
    <scope>NUCLEOTIDE SEQUENCE</scope>
</reference>
<keyword evidence="2" id="KW-0472">Membrane</keyword>
<accession>A0A7I8KXH9</accession>
<dbReference type="AlphaFoldDB" id="A0A7I8KXH9"/>
<gene>
    <name evidence="4" type="ORF">SI8410_09013069</name>
</gene>
<dbReference type="NCBIfam" id="TIGR02251">
    <property type="entry name" value="HIF-SF_euk"/>
    <property type="match status" value="1"/>
</dbReference>
<dbReference type="FunFam" id="3.40.50.1000:FF:000093">
    <property type="entry name" value="NLI interacting factor-like phosphatase family protein"/>
    <property type="match status" value="1"/>
</dbReference>
<sequence length="315" mass="34693">MVSQRIVKRTPTKRTLKQSPTARFHGRRSRSSPLKDIASVPTLVAASIDRSIRSCRRRLIKVFTRLVSLSACGSAAAAAAGAQKKRRKKQGFVLLNAAAFPPAEGGEDGPAPPPPPQLQIRRPLPSPACAGRRTLFLDLDETLVHSQTSPPVEKYDFVVRPTVDGQILTFYVVKRPGVEQLLAEAAKHFEIVLFTAGLREYASLVLDRLDPHGEFISHKLYRDSCSEIEGILTKDLSDLGRDLSRVVIVDDNPNSYALQPANAVPVAPFLNDLSDRELWRVMEFFAVAGDFEDTRDAVKSFLSTGGKKTEKNPLP</sequence>
<feature type="compositionally biased region" description="Basic residues" evidence="1">
    <location>
        <begin position="1"/>
        <end position="16"/>
    </location>
</feature>
<organism evidence="4 5">
    <name type="scientific">Spirodela intermedia</name>
    <name type="common">Intermediate duckweed</name>
    <dbReference type="NCBI Taxonomy" id="51605"/>
    <lineage>
        <taxon>Eukaryota</taxon>
        <taxon>Viridiplantae</taxon>
        <taxon>Streptophyta</taxon>
        <taxon>Embryophyta</taxon>
        <taxon>Tracheophyta</taxon>
        <taxon>Spermatophyta</taxon>
        <taxon>Magnoliopsida</taxon>
        <taxon>Liliopsida</taxon>
        <taxon>Araceae</taxon>
        <taxon>Lemnoideae</taxon>
        <taxon>Spirodela</taxon>
    </lineage>
</organism>
<dbReference type="InterPro" id="IPR023214">
    <property type="entry name" value="HAD_sf"/>
</dbReference>
<evidence type="ECO:0000313" key="4">
    <source>
        <dbReference type="EMBL" id="CAA7402391.1"/>
    </source>
</evidence>
<dbReference type="InterPro" id="IPR004274">
    <property type="entry name" value="FCP1_dom"/>
</dbReference>
<feature type="region of interest" description="Disordered" evidence="1">
    <location>
        <begin position="101"/>
        <end position="124"/>
    </location>
</feature>
<evidence type="ECO:0000256" key="2">
    <source>
        <dbReference type="SAM" id="Phobius"/>
    </source>
</evidence>
<dbReference type="PROSITE" id="PS50969">
    <property type="entry name" value="FCP1"/>
    <property type="match status" value="1"/>
</dbReference>
<keyword evidence="2" id="KW-1133">Transmembrane helix</keyword>
<feature type="region of interest" description="Disordered" evidence="1">
    <location>
        <begin position="1"/>
        <end position="33"/>
    </location>
</feature>
<dbReference type="InterPro" id="IPR036412">
    <property type="entry name" value="HAD-like_sf"/>
</dbReference>
<dbReference type="SUPFAM" id="SSF56784">
    <property type="entry name" value="HAD-like"/>
    <property type="match status" value="1"/>
</dbReference>
<keyword evidence="2" id="KW-0812">Transmembrane</keyword>
<dbReference type="Proteomes" id="UP000663760">
    <property type="component" value="Chromosome 9"/>
</dbReference>
<dbReference type="PANTHER" id="PTHR12210">
    <property type="entry name" value="DULLARD PROTEIN PHOSPHATASE"/>
    <property type="match status" value="1"/>
</dbReference>
<protein>
    <recommendedName>
        <fullName evidence="3">FCP1 homology domain-containing protein</fullName>
    </recommendedName>
</protein>
<dbReference type="EMBL" id="LR746272">
    <property type="protein sequence ID" value="CAA7402391.1"/>
    <property type="molecule type" value="Genomic_DNA"/>
</dbReference>
<evidence type="ECO:0000259" key="3">
    <source>
        <dbReference type="PROSITE" id="PS50969"/>
    </source>
</evidence>
<proteinExistence type="predicted"/>